<keyword evidence="2" id="KW-0378">Hydrolase</keyword>
<dbReference type="EMBL" id="JBHPON010000001">
    <property type="protein sequence ID" value="MFC6034445.1"/>
    <property type="molecule type" value="Genomic_DNA"/>
</dbReference>
<dbReference type="RefSeq" id="WP_379880234.1">
    <property type="nucleotide sequence ID" value="NZ_JBHPON010000001.1"/>
</dbReference>
<name>A0ABW1KRH4_9PROT</name>
<proteinExistence type="predicted"/>
<evidence type="ECO:0000313" key="3">
    <source>
        <dbReference type="Proteomes" id="UP001596116"/>
    </source>
</evidence>
<dbReference type="Proteomes" id="UP001596116">
    <property type="component" value="Unassembled WGS sequence"/>
</dbReference>
<sequence length="291" mass="31601">MLDTNATSEARRFTVHLADGEMSGWRWENTGAAPLLFLHATGFCASAYARMLSSLAGAYDIYALDHRGHGRSKLPAEPGSLRSWAIFRDDVRAFLDQENREGWTLAGHSLGAAVALLVAEGRRDVAALKLIEPVAMPAWLSSFAKTPLWPAFAARMPLVRQSLRRRSQWASRQEVVASYGRKTLFRDWAPGVLEDYLTDGLATEGAVGVRLSCAPAWEAATFAAQANDFWKAAAHAPAPVRVFAARQAASTVPAFARARLQKLGVELTVDEGAGHLAPMQKPEELASFLAS</sequence>
<dbReference type="Pfam" id="PF12697">
    <property type="entry name" value="Abhydrolase_6"/>
    <property type="match status" value="1"/>
</dbReference>
<dbReference type="GO" id="GO:0016787">
    <property type="term" value="F:hydrolase activity"/>
    <property type="evidence" value="ECO:0007669"/>
    <property type="project" value="UniProtKB-KW"/>
</dbReference>
<accession>A0ABW1KRH4</accession>
<keyword evidence="3" id="KW-1185">Reference proteome</keyword>
<dbReference type="Gene3D" id="3.40.50.1820">
    <property type="entry name" value="alpha/beta hydrolase"/>
    <property type="match status" value="1"/>
</dbReference>
<dbReference type="SUPFAM" id="SSF53474">
    <property type="entry name" value="alpha/beta-Hydrolases"/>
    <property type="match status" value="1"/>
</dbReference>
<dbReference type="PANTHER" id="PTHR43194">
    <property type="entry name" value="HYDROLASE ALPHA/BETA FOLD FAMILY"/>
    <property type="match status" value="1"/>
</dbReference>
<evidence type="ECO:0000259" key="1">
    <source>
        <dbReference type="Pfam" id="PF12697"/>
    </source>
</evidence>
<dbReference type="InterPro" id="IPR050228">
    <property type="entry name" value="Carboxylesterase_BioH"/>
</dbReference>
<organism evidence="2 3">
    <name type="scientific">Hyphococcus aureus</name>
    <dbReference type="NCBI Taxonomy" id="2666033"/>
    <lineage>
        <taxon>Bacteria</taxon>
        <taxon>Pseudomonadati</taxon>
        <taxon>Pseudomonadota</taxon>
        <taxon>Alphaproteobacteria</taxon>
        <taxon>Parvularculales</taxon>
        <taxon>Parvularculaceae</taxon>
        <taxon>Hyphococcus</taxon>
    </lineage>
</organism>
<dbReference type="InterPro" id="IPR029058">
    <property type="entry name" value="AB_hydrolase_fold"/>
</dbReference>
<dbReference type="InterPro" id="IPR000073">
    <property type="entry name" value="AB_hydrolase_1"/>
</dbReference>
<reference evidence="2 3" key="1">
    <citation type="submission" date="2024-09" db="EMBL/GenBank/DDBJ databases">
        <authorList>
            <person name="Zhang Z.-H."/>
        </authorList>
    </citation>
    <scope>NUCLEOTIDE SEQUENCE [LARGE SCALE GENOMIC DNA]</scope>
    <source>
        <strain evidence="2 3">HHTR114</strain>
    </source>
</reference>
<comment type="caution">
    <text evidence="2">The sequence shown here is derived from an EMBL/GenBank/DDBJ whole genome shotgun (WGS) entry which is preliminary data.</text>
</comment>
<feature type="domain" description="AB hydrolase-1" evidence="1">
    <location>
        <begin position="35"/>
        <end position="287"/>
    </location>
</feature>
<evidence type="ECO:0000313" key="2">
    <source>
        <dbReference type="EMBL" id="MFC6034445.1"/>
    </source>
</evidence>
<gene>
    <name evidence="2" type="ORF">ACFMB1_02755</name>
</gene>
<protein>
    <submittedName>
        <fullName evidence="2">Alpha/beta fold hydrolase</fullName>
    </submittedName>
</protein>
<dbReference type="PANTHER" id="PTHR43194:SF2">
    <property type="entry name" value="PEROXISOMAL MEMBRANE PROTEIN LPX1"/>
    <property type="match status" value="1"/>
</dbReference>